<organism evidence="1 2">
    <name type="scientific">Dreissena polymorpha</name>
    <name type="common">Zebra mussel</name>
    <name type="synonym">Mytilus polymorpha</name>
    <dbReference type="NCBI Taxonomy" id="45954"/>
    <lineage>
        <taxon>Eukaryota</taxon>
        <taxon>Metazoa</taxon>
        <taxon>Spiralia</taxon>
        <taxon>Lophotrochozoa</taxon>
        <taxon>Mollusca</taxon>
        <taxon>Bivalvia</taxon>
        <taxon>Autobranchia</taxon>
        <taxon>Heteroconchia</taxon>
        <taxon>Euheterodonta</taxon>
        <taxon>Imparidentia</taxon>
        <taxon>Neoheterodontei</taxon>
        <taxon>Myida</taxon>
        <taxon>Dreissenoidea</taxon>
        <taxon>Dreissenidae</taxon>
        <taxon>Dreissena</taxon>
    </lineage>
</organism>
<dbReference type="Proteomes" id="UP000828390">
    <property type="component" value="Unassembled WGS sequence"/>
</dbReference>
<dbReference type="EMBL" id="JAIWYP010000014">
    <property type="protein sequence ID" value="KAH3712649.1"/>
    <property type="molecule type" value="Genomic_DNA"/>
</dbReference>
<proteinExistence type="predicted"/>
<dbReference type="AlphaFoldDB" id="A0A9D3Z9B1"/>
<evidence type="ECO:0000313" key="1">
    <source>
        <dbReference type="EMBL" id="KAH3712649.1"/>
    </source>
</evidence>
<gene>
    <name evidence="1" type="ORF">DPMN_072402</name>
</gene>
<protein>
    <submittedName>
        <fullName evidence="1">Uncharacterized protein</fullName>
    </submittedName>
</protein>
<reference evidence="1" key="1">
    <citation type="journal article" date="2019" name="bioRxiv">
        <title>The Genome of the Zebra Mussel, Dreissena polymorpha: A Resource for Invasive Species Research.</title>
        <authorList>
            <person name="McCartney M.A."/>
            <person name="Auch B."/>
            <person name="Kono T."/>
            <person name="Mallez S."/>
            <person name="Zhang Y."/>
            <person name="Obille A."/>
            <person name="Becker A."/>
            <person name="Abrahante J.E."/>
            <person name="Garbe J."/>
            <person name="Badalamenti J.P."/>
            <person name="Herman A."/>
            <person name="Mangelson H."/>
            <person name="Liachko I."/>
            <person name="Sullivan S."/>
            <person name="Sone E.D."/>
            <person name="Koren S."/>
            <person name="Silverstein K.A.T."/>
            <person name="Beckman K.B."/>
            <person name="Gohl D.M."/>
        </authorList>
    </citation>
    <scope>NUCLEOTIDE SEQUENCE</scope>
    <source>
        <strain evidence="1">Duluth1</strain>
        <tissue evidence="1">Whole animal</tissue>
    </source>
</reference>
<sequence>MLHKTVLEYSFKRTSQAVTLSSKSKVKVNGETVHIDPQLLFQRLTAAADRLYDSQEEIFKYELCSFPSSLFESSGLLKQADKPSLANAILALGDCLFSKS</sequence>
<reference evidence="1" key="2">
    <citation type="submission" date="2020-11" db="EMBL/GenBank/DDBJ databases">
        <authorList>
            <person name="McCartney M.A."/>
            <person name="Auch B."/>
            <person name="Kono T."/>
            <person name="Mallez S."/>
            <person name="Becker A."/>
            <person name="Gohl D.M."/>
            <person name="Silverstein K.A.T."/>
            <person name="Koren S."/>
            <person name="Bechman K.B."/>
            <person name="Herman A."/>
            <person name="Abrahante J.E."/>
            <person name="Garbe J."/>
        </authorList>
    </citation>
    <scope>NUCLEOTIDE SEQUENCE</scope>
    <source>
        <strain evidence="1">Duluth1</strain>
        <tissue evidence="1">Whole animal</tissue>
    </source>
</reference>
<accession>A0A9D3Z9B1</accession>
<keyword evidence="2" id="KW-1185">Reference proteome</keyword>
<comment type="caution">
    <text evidence="1">The sequence shown here is derived from an EMBL/GenBank/DDBJ whole genome shotgun (WGS) entry which is preliminary data.</text>
</comment>
<evidence type="ECO:0000313" key="2">
    <source>
        <dbReference type="Proteomes" id="UP000828390"/>
    </source>
</evidence>
<name>A0A9D3Z9B1_DREPO</name>